<accession>A0AAF0R5G4</accession>
<evidence type="ECO:0000256" key="2">
    <source>
        <dbReference type="SAM" id="MobiDB-lite"/>
    </source>
</evidence>
<dbReference type="InterPro" id="IPR041694">
    <property type="entry name" value="ADH_N_2"/>
</dbReference>
<dbReference type="PANTHER" id="PTHR43205">
    <property type="entry name" value="PROSTAGLANDIN REDUCTASE"/>
    <property type="match status" value="1"/>
</dbReference>
<dbReference type="AlphaFoldDB" id="A0AAF0R5G4"/>
<feature type="compositionally biased region" description="Basic and acidic residues" evidence="2">
    <location>
        <begin position="644"/>
        <end position="657"/>
    </location>
</feature>
<dbReference type="Proteomes" id="UP001234989">
    <property type="component" value="Chromosome 6"/>
</dbReference>
<organism evidence="4 5">
    <name type="scientific">Solanum verrucosum</name>
    <dbReference type="NCBI Taxonomy" id="315347"/>
    <lineage>
        <taxon>Eukaryota</taxon>
        <taxon>Viridiplantae</taxon>
        <taxon>Streptophyta</taxon>
        <taxon>Embryophyta</taxon>
        <taxon>Tracheophyta</taxon>
        <taxon>Spermatophyta</taxon>
        <taxon>Magnoliopsida</taxon>
        <taxon>eudicotyledons</taxon>
        <taxon>Gunneridae</taxon>
        <taxon>Pentapetalae</taxon>
        <taxon>asterids</taxon>
        <taxon>lamiids</taxon>
        <taxon>Solanales</taxon>
        <taxon>Solanaceae</taxon>
        <taxon>Solanoideae</taxon>
        <taxon>Solaneae</taxon>
        <taxon>Solanum</taxon>
    </lineage>
</organism>
<evidence type="ECO:0000313" key="4">
    <source>
        <dbReference type="EMBL" id="WMV34978.1"/>
    </source>
</evidence>
<feature type="region of interest" description="Disordered" evidence="2">
    <location>
        <begin position="687"/>
        <end position="711"/>
    </location>
</feature>
<dbReference type="SUPFAM" id="SSF51735">
    <property type="entry name" value="NAD(P)-binding Rossmann-fold domains"/>
    <property type="match status" value="1"/>
</dbReference>
<dbReference type="InterPro" id="IPR020843">
    <property type="entry name" value="ER"/>
</dbReference>
<feature type="compositionally biased region" description="Polar residues" evidence="2">
    <location>
        <begin position="517"/>
        <end position="529"/>
    </location>
</feature>
<dbReference type="InterPro" id="IPR036291">
    <property type="entry name" value="NAD(P)-bd_dom_sf"/>
</dbReference>
<feature type="compositionally biased region" description="Low complexity" evidence="2">
    <location>
        <begin position="252"/>
        <end position="265"/>
    </location>
</feature>
<sequence>MSYPSSHMANERINSLIIPSAEQFRRVRQSKGNQELNDELKIKANELEKLFAEHQLRTPTSAGNYQSNYFTRSKTSRHGHMQSWPSAIDNAGGAFLEDQVFDNDSINIDKKSSDHELIGFAGSPGKFYDMYMQKRDAKLRDEWNTKGAEKEAKLRAMEDCLERSTAQMKTIERRRSFNSSSIFSRDQQQSVLFQQCDDREDMSEFMNQKRNDVLRSSSDTSLEEVSKHTTTPRKKQNLPIKPSSKPRNIVASVPRSPMKVSSSPSSRRKSQAESPLAQSVPNLSYMRKENAQPYSPAGKTTPRAPYSRSKLLHSQSLRKSSAMNSEGVMLAPLKFDKDKMEQSPKCVMSAPPKSVKDKMGQSLSDKFSNILDTKTSLKKGKDADFSSRGGLTETTRGSNIASTFTHNDDEDVDDMELDSEDSMGRDVDEFENMISAVEENFDIGAPRPSHEMEKKNPGPENRRLLRSLSQVCYASEAGYSPSSVPANFLNSPVSQTHEMSDVDALDSPVGSPTSWDSHFLSSTQANGATRTRKKWGTTGQNPINIIKSSQSLSRKDKTRGFKRLLKFGRKNPDADSLVKDWIAATTSKGDDCTRNGHDSRHCSNDNLYEDVLLNERVQSLHRSIPAPPANFKPRENHLSGSSIKEAKERTRSQDKSLEGQRGVNIYLTPCMPIPIPIHYKLHFAETDRSSREDHTKSKFEDRKYSSSPNKGNNYHFYHNPSFALNTEEARNGRRSEQQTEGSNAMVLKNLFLSCDPYMRNRMKKFEGGYVESFTPGSPITGYGVAKVLESGDSNFQKGDLVLGRTGWEEYSIVTATPTLFKIRDKDVPISYYTGILGMPGLTAYAGFYEVCSPKKGETVFVSAASGAVGQLVGQFAKMLGCYVVGSAGSKEKVDRLKSTFGFDEAFNYKEEQDLDAALKRYFPDGIDIYFENVGGKMLDAVLLNMKIHGRIAVCGMISQYNLEQTEGVHNLFCLISKRIRMEGFLVFDYYHLYPKYLEMIIPQIKAGKVVYVEDVAEGLESAPSALVGLFSGRNIGKQVVMVSRE</sequence>
<dbReference type="Pfam" id="PF00107">
    <property type="entry name" value="ADH_zinc_N"/>
    <property type="match status" value="1"/>
</dbReference>
<dbReference type="GO" id="GO:0032440">
    <property type="term" value="F:2-alkenal reductase [NAD(P)H] activity"/>
    <property type="evidence" value="ECO:0007669"/>
    <property type="project" value="TreeGrafter"/>
</dbReference>
<evidence type="ECO:0000259" key="3">
    <source>
        <dbReference type="SMART" id="SM00829"/>
    </source>
</evidence>
<dbReference type="InterPro" id="IPR013149">
    <property type="entry name" value="ADH-like_C"/>
</dbReference>
<feature type="compositionally biased region" description="Acidic residues" evidence="2">
    <location>
        <begin position="408"/>
        <end position="420"/>
    </location>
</feature>
<dbReference type="CDD" id="cd08295">
    <property type="entry name" value="double_bond_reductase_like"/>
    <property type="match status" value="1"/>
</dbReference>
<reference evidence="4" key="1">
    <citation type="submission" date="2023-08" db="EMBL/GenBank/DDBJ databases">
        <title>A de novo genome assembly of Solanum verrucosum Schlechtendal, a Mexican diploid species geographically isolated from the other diploid A-genome species in potato relatives.</title>
        <authorList>
            <person name="Hosaka K."/>
        </authorList>
    </citation>
    <scope>NUCLEOTIDE SEQUENCE</scope>
    <source>
        <tissue evidence="4">Young leaves</tissue>
    </source>
</reference>
<dbReference type="Gene3D" id="3.90.180.10">
    <property type="entry name" value="Medium-chain alcohol dehydrogenases, catalytic domain"/>
    <property type="match status" value="1"/>
</dbReference>
<feature type="compositionally biased region" description="Basic and acidic residues" evidence="2">
    <location>
        <begin position="687"/>
        <end position="704"/>
    </location>
</feature>
<dbReference type="SUPFAM" id="SSF50129">
    <property type="entry name" value="GroES-like"/>
    <property type="match status" value="2"/>
</dbReference>
<dbReference type="InterPro" id="IPR011032">
    <property type="entry name" value="GroES-like_sf"/>
</dbReference>
<dbReference type="Pfam" id="PF16884">
    <property type="entry name" value="ADH_N_2"/>
    <property type="match status" value="1"/>
</dbReference>
<dbReference type="Gene3D" id="3.40.50.720">
    <property type="entry name" value="NAD(P)-binding Rossmann-like Domain"/>
    <property type="match status" value="1"/>
</dbReference>
<protein>
    <recommendedName>
        <fullName evidence="3">Enoyl reductase (ER) domain-containing protein</fullName>
    </recommendedName>
</protein>
<dbReference type="InterPro" id="IPR045010">
    <property type="entry name" value="MDR_fam"/>
</dbReference>
<evidence type="ECO:0000313" key="5">
    <source>
        <dbReference type="Proteomes" id="UP001234989"/>
    </source>
</evidence>
<name>A0AAF0R5G4_SOLVR</name>
<feature type="domain" description="Enoyl reductase (ER)" evidence="3">
    <location>
        <begin position="745"/>
        <end position="1040"/>
    </location>
</feature>
<evidence type="ECO:0000256" key="1">
    <source>
        <dbReference type="ARBA" id="ARBA00023002"/>
    </source>
</evidence>
<gene>
    <name evidence="4" type="ORF">MTR67_028363</name>
</gene>
<feature type="compositionally biased region" description="Polar residues" evidence="2">
    <location>
        <begin position="272"/>
        <end position="282"/>
    </location>
</feature>
<keyword evidence="1" id="KW-0560">Oxidoreductase</keyword>
<feature type="compositionally biased region" description="Polar residues" evidence="2">
    <location>
        <begin position="312"/>
        <end position="323"/>
    </location>
</feature>
<keyword evidence="5" id="KW-1185">Reference proteome</keyword>
<feature type="region of interest" description="Disordered" evidence="2">
    <location>
        <begin position="623"/>
        <end position="657"/>
    </location>
</feature>
<feature type="region of interest" description="Disordered" evidence="2">
    <location>
        <begin position="380"/>
        <end position="420"/>
    </location>
</feature>
<feature type="compositionally biased region" description="Polar residues" evidence="2">
    <location>
        <begin position="392"/>
        <end position="405"/>
    </location>
</feature>
<feature type="region of interest" description="Disordered" evidence="2">
    <location>
        <begin position="209"/>
        <end position="323"/>
    </location>
</feature>
<feature type="region of interest" description="Disordered" evidence="2">
    <location>
        <begin position="517"/>
        <end position="543"/>
    </location>
</feature>
<dbReference type="SMART" id="SM00829">
    <property type="entry name" value="PKS_ER"/>
    <property type="match status" value="1"/>
</dbReference>
<dbReference type="FunFam" id="3.40.50.720:FF:000121">
    <property type="entry name" value="Prostaglandin reductase 2"/>
    <property type="match status" value="1"/>
</dbReference>
<dbReference type="PANTHER" id="PTHR43205:SF7">
    <property type="entry name" value="PROSTAGLANDIN REDUCTASE 1"/>
    <property type="match status" value="1"/>
</dbReference>
<proteinExistence type="predicted"/>
<dbReference type="EMBL" id="CP133617">
    <property type="protein sequence ID" value="WMV34978.1"/>
    <property type="molecule type" value="Genomic_DNA"/>
</dbReference>